<dbReference type="GO" id="GO:0008270">
    <property type="term" value="F:zinc ion binding"/>
    <property type="evidence" value="ECO:0007669"/>
    <property type="project" value="InterPro"/>
</dbReference>
<protein>
    <submittedName>
        <fullName evidence="5">DEBR0S2_03796g1_1</fullName>
    </submittedName>
</protein>
<evidence type="ECO:0000256" key="2">
    <source>
        <dbReference type="ARBA" id="ARBA00023242"/>
    </source>
</evidence>
<organism evidence="5 6">
    <name type="scientific">Dekkera bruxellensis</name>
    <name type="common">Brettanomyces custersii</name>
    <dbReference type="NCBI Taxonomy" id="5007"/>
    <lineage>
        <taxon>Eukaryota</taxon>
        <taxon>Fungi</taxon>
        <taxon>Dikarya</taxon>
        <taxon>Ascomycota</taxon>
        <taxon>Saccharomycotina</taxon>
        <taxon>Pichiomycetes</taxon>
        <taxon>Pichiales</taxon>
        <taxon>Pichiaceae</taxon>
        <taxon>Brettanomyces</taxon>
    </lineage>
</organism>
<dbReference type="GO" id="GO:0000981">
    <property type="term" value="F:DNA-binding transcription factor activity, RNA polymerase II-specific"/>
    <property type="evidence" value="ECO:0007669"/>
    <property type="project" value="InterPro"/>
</dbReference>
<dbReference type="PROSITE" id="PS00463">
    <property type="entry name" value="ZN2_CY6_FUNGAL_1"/>
    <property type="match status" value="1"/>
</dbReference>
<dbReference type="PANTHER" id="PTHR37534">
    <property type="entry name" value="TRANSCRIPTIONAL ACTIVATOR PROTEIN UGA3"/>
    <property type="match status" value="1"/>
</dbReference>
<accession>A0A7D9H065</accession>
<keyword evidence="2" id="KW-0539">Nucleus</keyword>
<dbReference type="Pfam" id="PF00172">
    <property type="entry name" value="Zn_clus"/>
    <property type="match status" value="1"/>
</dbReference>
<dbReference type="InterPro" id="IPR001138">
    <property type="entry name" value="Zn2Cys6_DnaBD"/>
</dbReference>
<feature type="compositionally biased region" description="Basic and acidic residues" evidence="3">
    <location>
        <begin position="310"/>
        <end position="329"/>
    </location>
</feature>
<feature type="compositionally biased region" description="Basic and acidic residues" evidence="3">
    <location>
        <begin position="347"/>
        <end position="364"/>
    </location>
</feature>
<dbReference type="Proteomes" id="UP000478008">
    <property type="component" value="Unassembled WGS sequence"/>
</dbReference>
<dbReference type="SUPFAM" id="SSF57701">
    <property type="entry name" value="Zn2/Cys6 DNA-binding domain"/>
    <property type="match status" value="1"/>
</dbReference>
<dbReference type="SMART" id="SM00066">
    <property type="entry name" value="GAL4"/>
    <property type="match status" value="1"/>
</dbReference>
<comment type="subcellular location">
    <subcellularLocation>
        <location evidence="1">Nucleus</location>
    </subcellularLocation>
</comment>
<feature type="domain" description="Zn(2)-C6 fungal-type" evidence="4">
    <location>
        <begin position="21"/>
        <end position="51"/>
    </location>
</feature>
<reference evidence="5 6" key="1">
    <citation type="submission" date="2019-07" db="EMBL/GenBank/DDBJ databases">
        <authorList>
            <person name="Friedrich A."/>
            <person name="Schacherer J."/>
        </authorList>
    </citation>
    <scope>NUCLEOTIDE SEQUENCE [LARGE SCALE GENOMIC DNA]</scope>
</reference>
<evidence type="ECO:0000313" key="5">
    <source>
        <dbReference type="EMBL" id="VUG17308.1"/>
    </source>
</evidence>
<dbReference type="GO" id="GO:0045944">
    <property type="term" value="P:positive regulation of transcription by RNA polymerase II"/>
    <property type="evidence" value="ECO:0007669"/>
    <property type="project" value="TreeGrafter"/>
</dbReference>
<dbReference type="GO" id="GO:0000976">
    <property type="term" value="F:transcription cis-regulatory region binding"/>
    <property type="evidence" value="ECO:0007669"/>
    <property type="project" value="TreeGrafter"/>
</dbReference>
<dbReference type="GO" id="GO:0005634">
    <property type="term" value="C:nucleus"/>
    <property type="evidence" value="ECO:0007669"/>
    <property type="project" value="UniProtKB-SubCell"/>
</dbReference>
<dbReference type="InterPro" id="IPR036864">
    <property type="entry name" value="Zn2-C6_fun-type_DNA-bd_sf"/>
</dbReference>
<dbReference type="AlphaFoldDB" id="A0A7D9H065"/>
<dbReference type="CDD" id="cd00067">
    <property type="entry name" value="GAL4"/>
    <property type="match status" value="1"/>
</dbReference>
<dbReference type="PANTHER" id="PTHR37534:SF43">
    <property type="entry name" value="FINGER DOMAIN PROTEIN, PUTATIVE (AFU_ORTHOLOGUE AFUA_1G01850)-RELATED"/>
    <property type="match status" value="1"/>
</dbReference>
<evidence type="ECO:0000259" key="4">
    <source>
        <dbReference type="PROSITE" id="PS50048"/>
    </source>
</evidence>
<dbReference type="Gene3D" id="4.10.240.10">
    <property type="entry name" value="Zn(2)-C6 fungal-type DNA-binding domain"/>
    <property type="match status" value="1"/>
</dbReference>
<keyword evidence="6" id="KW-1185">Reference proteome</keyword>
<evidence type="ECO:0000313" key="6">
    <source>
        <dbReference type="Proteomes" id="UP000478008"/>
    </source>
</evidence>
<feature type="region of interest" description="Disordered" evidence="3">
    <location>
        <begin position="301"/>
        <end position="375"/>
    </location>
</feature>
<name>A0A7D9H065_DEKBR</name>
<evidence type="ECO:0000256" key="3">
    <source>
        <dbReference type="SAM" id="MobiDB-lite"/>
    </source>
</evidence>
<evidence type="ECO:0000256" key="1">
    <source>
        <dbReference type="ARBA" id="ARBA00004123"/>
    </source>
</evidence>
<dbReference type="PROSITE" id="PS50048">
    <property type="entry name" value="ZN2_CY6_FUNGAL_2"/>
    <property type="match status" value="1"/>
</dbReference>
<gene>
    <name evidence="5" type="ORF">DEBR0S2_03796G</name>
</gene>
<dbReference type="Pfam" id="PF11951">
    <property type="entry name" value="Fungal_trans_2"/>
    <property type="match status" value="1"/>
</dbReference>
<dbReference type="EMBL" id="CABFWN010000002">
    <property type="protein sequence ID" value="VUG17308.1"/>
    <property type="molecule type" value="Genomic_DNA"/>
</dbReference>
<sequence>MATYSKKRKRSAGVKKRSRNGCHACKKAKIKCDETRPVCMNCQKFKRKCDYSIVLTWGGRPYKKPKKEKLNMIASISREQLQEPVKKIALPFQSVQESLVKPNGEKEPETGVKRLKNGTSAMCGIIGQNKRKKPPVKSIPGAGKKVRVKLERESTEEIRESRGGAVNNVESVAMSGGGSIGASTRSESDHIVSPSGNLEYLLRMASGGDARAQHPAVEGCRDADSPILGEFRSLDESFGEVPLEDYRDQQLDTQQSSIGNFGEGIKSVSDALGSIIGGDVVQTNPWAFLEDLGEFQAENMNDGKDEFEDNDKWKRTSCTEKPGASDRAKSPGKAAAGSEDGAEESIAAEKRKDEKADKQIEKASVEPAEGSSETHQDVFALHRAEMNDFTDDLENIWRRRTYGKTKIHFSDPLERLTSQRRKIFLVDELESEAPVQSSIPRGIMPLPDILLNVPYYYESFNFFLQSTSLLLTPADPSIYASNPFKTVLPALAMQNEGLMAIMIAYGIAHRTTLLHQPTPYNIEESLMSRALRDLLALLDNAHTSTSDLTLTLVIFLSSFMVFAFSGDKWRVHIKGARQIILMRGYNQPFRKLICDFPRSDSPTTANMSSEIKKSKLLYFLIRWFAYIDIFSSLSSPLEPAEAEIDKFMNRIEVASQGFSPAWTESSLEETIEDEKTAADKDNLQQIDYDVDNDGTFFKDESHKSIDYMLGFNVKFLPLFSKLCKLIEKINFSRRVDRRRRELGLPVSPVFKISPAIIEKSLQIETQFRKLGVMEFDTDKTAKKDSFNSIVASNHCFLLMGMLQLYRRVLQIPRKSTLVQHMSDSIVNVLDNFVDTAKPSSLCLILPIFVGGCECESEPEKALYRTKMRDLVAQGSPSATQATEIMEKCWKTGRDWYEIMHTENRHVVFL</sequence>
<proteinExistence type="predicted"/>
<dbReference type="InterPro" id="IPR021858">
    <property type="entry name" value="Fun_TF"/>
</dbReference>